<evidence type="ECO:0000256" key="9">
    <source>
        <dbReference type="ARBA" id="ARBA00022857"/>
    </source>
</evidence>
<dbReference type="SUPFAM" id="SSF56176">
    <property type="entry name" value="FAD-binding/transporter-associated domain-like"/>
    <property type="match status" value="1"/>
</dbReference>
<feature type="active site" evidence="16">
    <location>
        <position position="257"/>
    </location>
</feature>
<dbReference type="HAMAP" id="MF_00037">
    <property type="entry name" value="MurB"/>
    <property type="match status" value="1"/>
</dbReference>
<dbReference type="GO" id="GO:0008360">
    <property type="term" value="P:regulation of cell shape"/>
    <property type="evidence" value="ECO:0007669"/>
    <property type="project" value="UniProtKB-KW"/>
</dbReference>
<protein>
    <recommendedName>
        <fullName evidence="16">UDP-N-acetylenolpyruvoylglucosamine reductase</fullName>
        <ecNumber evidence="16">1.3.1.98</ecNumber>
    </recommendedName>
    <alternativeName>
        <fullName evidence="16">UDP-N-acetylmuramate dehydrogenase</fullName>
    </alternativeName>
</protein>
<comment type="pathway">
    <text evidence="4 16">Cell wall biogenesis; peptidoglycan biosynthesis.</text>
</comment>
<dbReference type="GO" id="GO:0071949">
    <property type="term" value="F:FAD binding"/>
    <property type="evidence" value="ECO:0007669"/>
    <property type="project" value="InterPro"/>
</dbReference>
<evidence type="ECO:0000256" key="5">
    <source>
        <dbReference type="ARBA" id="ARBA00022490"/>
    </source>
</evidence>
<keyword evidence="7 16" id="KW-0285">Flavoprotein</keyword>
<keyword evidence="17" id="KW-0175">Coiled coil</keyword>
<keyword evidence="14 16" id="KW-0961">Cell wall biogenesis/degradation</keyword>
<dbReference type="GO" id="GO:0008762">
    <property type="term" value="F:UDP-N-acetylmuramate dehydrogenase activity"/>
    <property type="evidence" value="ECO:0007669"/>
    <property type="project" value="UniProtKB-UniRule"/>
</dbReference>
<keyword evidence="9 16" id="KW-0521">NADP</keyword>
<evidence type="ECO:0000256" key="16">
    <source>
        <dbReference type="HAMAP-Rule" id="MF_00037"/>
    </source>
</evidence>
<dbReference type="Gene3D" id="1.10.1660.10">
    <property type="match status" value="1"/>
</dbReference>
<dbReference type="Gene3D" id="3.90.78.10">
    <property type="entry name" value="UDP-N-acetylenolpyruvoylglucosamine reductase, C-terminal domain"/>
    <property type="match status" value="1"/>
</dbReference>
<dbReference type="InterPro" id="IPR016167">
    <property type="entry name" value="FAD-bd_PCMH_sub1"/>
</dbReference>
<organism evidence="19 20">
    <name type="scientific">Aerophobetes bacterium</name>
    <dbReference type="NCBI Taxonomy" id="2030807"/>
    <lineage>
        <taxon>Bacteria</taxon>
        <taxon>Candidatus Aerophobota</taxon>
    </lineage>
</organism>
<evidence type="ECO:0000256" key="14">
    <source>
        <dbReference type="ARBA" id="ARBA00023316"/>
    </source>
</evidence>
<dbReference type="GO" id="GO:0071555">
    <property type="term" value="P:cell wall organization"/>
    <property type="evidence" value="ECO:0007669"/>
    <property type="project" value="UniProtKB-KW"/>
</dbReference>
<accession>A0A523S5X8</accession>
<evidence type="ECO:0000256" key="2">
    <source>
        <dbReference type="ARBA" id="ARBA00003921"/>
    </source>
</evidence>
<sequence length="382" mass="43574">MMQTSDILEKLDIPRHKLYYLEQKGYIRPKRVPRGDLEAREFTEEDFKKIQAIWKYLKRGFKHKIAYRKAMEELNKLAKEKKETMQIKENQQLKIKGRVVVGQSMKELTSMKIGGKTDFFVVPQDLDDLKLVLSFCREKNIPFFVIGNGTKLLMRDEGFKGVIVKLGEHFKSIKNEGKRTRVGAGVNLSTLIDFTTERGFSGIESLSGVPGTIGGAIVRNASAFGEDISQRVLSVRVLDKDNNYLTLSKEDIGFDYRSSVFLDNKDWVIIEAELELWPRKKEEIVLRLEEIRRKKVLSQPISFASAGCIFKNPPPYSAGFLIQEAGCLGMKIGDAQVSLQHANFIINKGNATARDVLRLIQEIKRKVKDKFNISLEPELEIV</sequence>
<dbReference type="SUPFAM" id="SSF56194">
    <property type="entry name" value="Uridine diphospho-N-Acetylenolpyruvylglucosamine reductase, MurB, C-terminal domain"/>
    <property type="match status" value="1"/>
</dbReference>
<evidence type="ECO:0000256" key="15">
    <source>
        <dbReference type="ARBA" id="ARBA00048914"/>
    </source>
</evidence>
<evidence type="ECO:0000256" key="1">
    <source>
        <dbReference type="ARBA" id="ARBA00001974"/>
    </source>
</evidence>
<keyword evidence="6 16" id="KW-0132">Cell division</keyword>
<dbReference type="Pfam" id="PF01565">
    <property type="entry name" value="FAD_binding_4"/>
    <property type="match status" value="1"/>
</dbReference>
<evidence type="ECO:0000256" key="11">
    <source>
        <dbReference type="ARBA" id="ARBA00022984"/>
    </source>
</evidence>
<evidence type="ECO:0000313" key="20">
    <source>
        <dbReference type="Proteomes" id="UP000316360"/>
    </source>
</evidence>
<dbReference type="EMBL" id="SOKJ01000001">
    <property type="protein sequence ID" value="TET13466.1"/>
    <property type="molecule type" value="Genomic_DNA"/>
</dbReference>
<comment type="similarity">
    <text evidence="16">Belongs to the MurB family.</text>
</comment>
<dbReference type="InterPro" id="IPR016169">
    <property type="entry name" value="FAD-bd_PCMH_sub2"/>
</dbReference>
<comment type="catalytic activity">
    <reaction evidence="15 16">
        <text>UDP-N-acetyl-alpha-D-muramate + NADP(+) = UDP-N-acetyl-3-O-(1-carboxyvinyl)-alpha-D-glucosamine + NADPH + H(+)</text>
        <dbReference type="Rhea" id="RHEA:12248"/>
        <dbReference type="ChEBI" id="CHEBI:15378"/>
        <dbReference type="ChEBI" id="CHEBI:57783"/>
        <dbReference type="ChEBI" id="CHEBI:58349"/>
        <dbReference type="ChEBI" id="CHEBI:68483"/>
        <dbReference type="ChEBI" id="CHEBI:70757"/>
        <dbReference type="EC" id="1.3.1.98"/>
    </reaction>
</comment>
<comment type="caution">
    <text evidence="19">The sequence shown here is derived from an EMBL/GenBank/DDBJ whole genome shotgun (WGS) entry which is preliminary data.</text>
</comment>
<gene>
    <name evidence="16 19" type="primary">murB</name>
    <name evidence="19" type="ORF">E3J84_00015</name>
</gene>
<evidence type="ECO:0000256" key="13">
    <source>
        <dbReference type="ARBA" id="ARBA00023306"/>
    </source>
</evidence>
<name>A0A523S5X8_UNCAE</name>
<evidence type="ECO:0000256" key="3">
    <source>
        <dbReference type="ARBA" id="ARBA00004496"/>
    </source>
</evidence>
<reference evidence="19 20" key="1">
    <citation type="submission" date="2019-03" db="EMBL/GenBank/DDBJ databases">
        <title>Metabolic potential of uncultured bacteria and archaea associated with petroleum seepage in deep-sea sediments.</title>
        <authorList>
            <person name="Dong X."/>
            <person name="Hubert C."/>
        </authorList>
    </citation>
    <scope>NUCLEOTIDE SEQUENCE [LARGE SCALE GENOMIC DNA]</scope>
    <source>
        <strain evidence="19">E44_bin7</strain>
    </source>
</reference>
<dbReference type="GO" id="GO:0009252">
    <property type="term" value="P:peptidoglycan biosynthetic process"/>
    <property type="evidence" value="ECO:0007669"/>
    <property type="project" value="UniProtKB-UniRule"/>
</dbReference>
<dbReference type="InterPro" id="IPR036635">
    <property type="entry name" value="MurB_C_sf"/>
</dbReference>
<evidence type="ECO:0000256" key="4">
    <source>
        <dbReference type="ARBA" id="ARBA00004752"/>
    </source>
</evidence>
<dbReference type="PANTHER" id="PTHR21071">
    <property type="entry name" value="UDP-N-ACETYLENOLPYRUVOYLGLUCOSAMINE REDUCTASE"/>
    <property type="match status" value="1"/>
</dbReference>
<comment type="subcellular location">
    <subcellularLocation>
        <location evidence="3 16">Cytoplasm</location>
    </subcellularLocation>
</comment>
<dbReference type="AlphaFoldDB" id="A0A523S5X8"/>
<dbReference type="InterPro" id="IPR011601">
    <property type="entry name" value="MurB_C"/>
</dbReference>
<evidence type="ECO:0000256" key="7">
    <source>
        <dbReference type="ARBA" id="ARBA00022630"/>
    </source>
</evidence>
<dbReference type="InterPro" id="IPR036318">
    <property type="entry name" value="FAD-bd_PCMH-like_sf"/>
</dbReference>
<dbReference type="InterPro" id="IPR003170">
    <property type="entry name" value="MurB"/>
</dbReference>
<dbReference type="PROSITE" id="PS51387">
    <property type="entry name" value="FAD_PCMH"/>
    <property type="match status" value="1"/>
</dbReference>
<comment type="function">
    <text evidence="2 16">Cell wall formation.</text>
</comment>
<keyword evidence="12 16" id="KW-0560">Oxidoreductase</keyword>
<evidence type="ECO:0000313" key="19">
    <source>
        <dbReference type="EMBL" id="TET13466.1"/>
    </source>
</evidence>
<evidence type="ECO:0000256" key="12">
    <source>
        <dbReference type="ARBA" id="ARBA00023002"/>
    </source>
</evidence>
<evidence type="ECO:0000256" key="6">
    <source>
        <dbReference type="ARBA" id="ARBA00022618"/>
    </source>
</evidence>
<proteinExistence type="inferred from homology"/>
<keyword evidence="13 16" id="KW-0131">Cell cycle</keyword>
<dbReference type="Pfam" id="PF02873">
    <property type="entry name" value="MurB_C"/>
    <property type="match status" value="1"/>
</dbReference>
<dbReference type="GO" id="GO:0051301">
    <property type="term" value="P:cell division"/>
    <property type="evidence" value="ECO:0007669"/>
    <property type="project" value="UniProtKB-KW"/>
</dbReference>
<dbReference type="InterPro" id="IPR006094">
    <property type="entry name" value="Oxid_FAD_bind_N"/>
</dbReference>
<evidence type="ECO:0000256" key="8">
    <source>
        <dbReference type="ARBA" id="ARBA00022827"/>
    </source>
</evidence>
<dbReference type="Gene3D" id="3.30.465.10">
    <property type="match status" value="1"/>
</dbReference>
<keyword evidence="8 16" id="KW-0274">FAD</keyword>
<dbReference type="UniPathway" id="UPA00219"/>
<feature type="domain" description="FAD-binding PCMH-type" evidence="18">
    <location>
        <begin position="113"/>
        <end position="279"/>
    </location>
</feature>
<keyword evidence="11 16" id="KW-0573">Peptidoglycan synthesis</keyword>
<evidence type="ECO:0000256" key="10">
    <source>
        <dbReference type="ARBA" id="ARBA00022960"/>
    </source>
</evidence>
<feature type="active site" evidence="16">
    <location>
        <position position="378"/>
    </location>
</feature>
<comment type="cofactor">
    <cofactor evidence="1 16">
        <name>FAD</name>
        <dbReference type="ChEBI" id="CHEBI:57692"/>
    </cofactor>
</comment>
<dbReference type="PANTHER" id="PTHR21071:SF4">
    <property type="entry name" value="UDP-N-ACETYLENOLPYRUVOYLGLUCOSAMINE REDUCTASE"/>
    <property type="match status" value="1"/>
</dbReference>
<feature type="coiled-coil region" evidence="17">
    <location>
        <begin position="64"/>
        <end position="94"/>
    </location>
</feature>
<keyword evidence="5 16" id="KW-0963">Cytoplasm</keyword>
<evidence type="ECO:0000256" key="17">
    <source>
        <dbReference type="SAM" id="Coils"/>
    </source>
</evidence>
<evidence type="ECO:0000259" key="18">
    <source>
        <dbReference type="PROSITE" id="PS51387"/>
    </source>
</evidence>
<dbReference type="InterPro" id="IPR016166">
    <property type="entry name" value="FAD-bd_PCMH"/>
</dbReference>
<dbReference type="Gene3D" id="3.30.43.10">
    <property type="entry name" value="Uridine Diphospho-n-acetylenolpyruvylglucosamine Reductase, domain 2"/>
    <property type="match status" value="1"/>
</dbReference>
<dbReference type="Proteomes" id="UP000316360">
    <property type="component" value="Unassembled WGS sequence"/>
</dbReference>
<dbReference type="NCBIfam" id="NF010480">
    <property type="entry name" value="PRK13905.1"/>
    <property type="match status" value="1"/>
</dbReference>
<dbReference type="NCBIfam" id="TIGR00179">
    <property type="entry name" value="murB"/>
    <property type="match status" value="1"/>
</dbReference>
<keyword evidence="10 16" id="KW-0133">Cell shape</keyword>
<dbReference type="EC" id="1.3.1.98" evidence="16"/>
<feature type="active site" description="Proton donor" evidence="16">
    <location>
        <position position="308"/>
    </location>
</feature>
<dbReference type="GO" id="GO:0005829">
    <property type="term" value="C:cytosol"/>
    <property type="evidence" value="ECO:0007669"/>
    <property type="project" value="TreeGrafter"/>
</dbReference>